<evidence type="ECO:0000313" key="2">
    <source>
        <dbReference type="Proteomes" id="UP001515500"/>
    </source>
</evidence>
<dbReference type="AlphaFoldDB" id="A0AB40CMV6"/>
<gene>
    <name evidence="3" type="primary">LOC120278747</name>
</gene>
<dbReference type="Pfam" id="PF25428">
    <property type="entry name" value="DUF7894"/>
    <property type="match status" value="1"/>
</dbReference>
<dbReference type="InterPro" id="IPR057216">
    <property type="entry name" value="DUF7894"/>
</dbReference>
<dbReference type="PANTHER" id="PTHR37221">
    <property type="entry name" value="OS02G0582400 PROTEIN"/>
    <property type="match status" value="1"/>
</dbReference>
<dbReference type="GeneID" id="120278747"/>
<sequence length="244" mass="26531">MKVASKLIVLVADDEGFGASLAGALRSSPGSNLTRSEATPFEVSLENYGIMERKASGDLVQFLDPHGSPQVSILLLPNYEPPVAACAIREILATIVSDKSSEPPTLIVPYVAKTVKHNYEVRIQTPFEQEGKVYGAEVGVSTEFTKVMLAATARPPPSLQIHCEALACLLHMVRVLKLPAFVLIAASSQNQTRRSADYVPEALFSVGQFLADHCGLYISKDEIQWKPSAQSHKPAEEPWRALYG</sequence>
<keyword evidence="2" id="KW-1185">Reference proteome</keyword>
<dbReference type="RefSeq" id="XP_039141412.1">
    <property type="nucleotide sequence ID" value="XM_039285478.1"/>
</dbReference>
<proteinExistence type="predicted"/>
<dbReference type="PANTHER" id="PTHR37221:SF1">
    <property type="entry name" value="OS02G0582400 PROTEIN"/>
    <property type="match status" value="1"/>
</dbReference>
<name>A0AB40CMV6_DIOCR</name>
<evidence type="ECO:0000313" key="3">
    <source>
        <dbReference type="RefSeq" id="XP_039141412.1"/>
    </source>
</evidence>
<evidence type="ECO:0000259" key="1">
    <source>
        <dbReference type="Pfam" id="PF25428"/>
    </source>
</evidence>
<accession>A0AB40CMV6</accession>
<feature type="domain" description="DUF7894" evidence="1">
    <location>
        <begin position="1"/>
        <end position="244"/>
    </location>
</feature>
<reference evidence="3" key="1">
    <citation type="submission" date="2025-08" db="UniProtKB">
        <authorList>
            <consortium name="RefSeq"/>
        </authorList>
    </citation>
    <scope>IDENTIFICATION</scope>
</reference>
<dbReference type="Proteomes" id="UP001515500">
    <property type="component" value="Chromosome 16"/>
</dbReference>
<organism evidence="2 3">
    <name type="scientific">Dioscorea cayennensis subsp. rotundata</name>
    <name type="common">White Guinea yam</name>
    <name type="synonym">Dioscorea rotundata</name>
    <dbReference type="NCBI Taxonomy" id="55577"/>
    <lineage>
        <taxon>Eukaryota</taxon>
        <taxon>Viridiplantae</taxon>
        <taxon>Streptophyta</taxon>
        <taxon>Embryophyta</taxon>
        <taxon>Tracheophyta</taxon>
        <taxon>Spermatophyta</taxon>
        <taxon>Magnoliopsida</taxon>
        <taxon>Liliopsida</taxon>
        <taxon>Dioscoreales</taxon>
        <taxon>Dioscoreaceae</taxon>
        <taxon>Dioscorea</taxon>
    </lineage>
</organism>
<protein>
    <submittedName>
        <fullName evidence="3">Uncharacterized protein LOC120278747</fullName>
    </submittedName>
</protein>